<dbReference type="EMBL" id="JAGMVJ010000001">
    <property type="protein sequence ID" value="KAH7094346.1"/>
    <property type="molecule type" value="Genomic_DNA"/>
</dbReference>
<evidence type="ECO:0000256" key="1">
    <source>
        <dbReference type="SAM" id="SignalP"/>
    </source>
</evidence>
<evidence type="ECO:0000313" key="3">
    <source>
        <dbReference type="Proteomes" id="UP000813461"/>
    </source>
</evidence>
<name>A0A8K0RJ64_9PLEO</name>
<gene>
    <name evidence="2" type="ORF">FB567DRAFT_542809</name>
</gene>
<sequence>MFSSTCFLVFSALILLTRACIPPFNDFRYADNTTLLQAAVIRHEANPAMGWSHILNGKGPAEHWPTGADGIVHIQYCFDNEKSKRELGSIIIKASELWRGATGNAGQESGHRMGGFSEYTKDGDTPFCYSSGRWNDKVPVGTLVVRLFPNPQDGGGQASLGYRPSDWEATPDRHQLRMSSPVLGDQFVHFECSNLIGYAAAKALADSSTTMTIDKLCHSSVFGRLPPYVDTGFRPFSYSTEDYWEMSHKDKNGNYDGQNHPYSVTSDPAMYDYESLMHYSSFENMNSEKKGEGLKGLPLVKWKDGKFGYVPPNEVTDKNAELLVYTSTRVGPTSKDVGITKALYGWGA</sequence>
<evidence type="ECO:0000313" key="2">
    <source>
        <dbReference type="EMBL" id="KAH7094346.1"/>
    </source>
</evidence>
<dbReference type="OrthoDB" id="291007at2759"/>
<accession>A0A8K0RJ64</accession>
<evidence type="ECO:0008006" key="4">
    <source>
        <dbReference type="Google" id="ProtNLM"/>
    </source>
</evidence>
<proteinExistence type="predicted"/>
<feature type="chain" id="PRO_5035444943" description="Metalloendopeptidase" evidence="1">
    <location>
        <begin position="20"/>
        <end position="348"/>
    </location>
</feature>
<dbReference type="AlphaFoldDB" id="A0A8K0RJ64"/>
<protein>
    <recommendedName>
        <fullName evidence="4">Metalloendopeptidase</fullName>
    </recommendedName>
</protein>
<dbReference type="Proteomes" id="UP000813461">
    <property type="component" value="Unassembled WGS sequence"/>
</dbReference>
<reference evidence="2" key="1">
    <citation type="journal article" date="2021" name="Nat. Commun.">
        <title>Genetic determinants of endophytism in the Arabidopsis root mycobiome.</title>
        <authorList>
            <person name="Mesny F."/>
            <person name="Miyauchi S."/>
            <person name="Thiergart T."/>
            <person name="Pickel B."/>
            <person name="Atanasova L."/>
            <person name="Karlsson M."/>
            <person name="Huettel B."/>
            <person name="Barry K.W."/>
            <person name="Haridas S."/>
            <person name="Chen C."/>
            <person name="Bauer D."/>
            <person name="Andreopoulos W."/>
            <person name="Pangilinan J."/>
            <person name="LaButti K."/>
            <person name="Riley R."/>
            <person name="Lipzen A."/>
            <person name="Clum A."/>
            <person name="Drula E."/>
            <person name="Henrissat B."/>
            <person name="Kohler A."/>
            <person name="Grigoriev I.V."/>
            <person name="Martin F.M."/>
            <person name="Hacquard S."/>
        </authorList>
    </citation>
    <scope>NUCLEOTIDE SEQUENCE</scope>
    <source>
        <strain evidence="2">MPI-SDFR-AT-0120</strain>
    </source>
</reference>
<comment type="caution">
    <text evidence="2">The sequence shown here is derived from an EMBL/GenBank/DDBJ whole genome shotgun (WGS) entry which is preliminary data.</text>
</comment>
<organism evidence="2 3">
    <name type="scientific">Paraphoma chrysanthemicola</name>
    <dbReference type="NCBI Taxonomy" id="798071"/>
    <lineage>
        <taxon>Eukaryota</taxon>
        <taxon>Fungi</taxon>
        <taxon>Dikarya</taxon>
        <taxon>Ascomycota</taxon>
        <taxon>Pezizomycotina</taxon>
        <taxon>Dothideomycetes</taxon>
        <taxon>Pleosporomycetidae</taxon>
        <taxon>Pleosporales</taxon>
        <taxon>Pleosporineae</taxon>
        <taxon>Phaeosphaeriaceae</taxon>
        <taxon>Paraphoma</taxon>
    </lineage>
</organism>
<feature type="signal peptide" evidence="1">
    <location>
        <begin position="1"/>
        <end position="19"/>
    </location>
</feature>
<keyword evidence="1" id="KW-0732">Signal</keyword>
<keyword evidence="3" id="KW-1185">Reference proteome</keyword>